<gene>
    <name evidence="1" type="ORF">BRAFLDRAFT_78679</name>
</gene>
<name>C3Y1V3_BRAFL</name>
<dbReference type="EMBL" id="GG666480">
    <property type="protein sequence ID" value="EEN65843.1"/>
    <property type="molecule type" value="Genomic_DNA"/>
</dbReference>
<evidence type="ECO:0000313" key="1">
    <source>
        <dbReference type="EMBL" id="EEN65843.1"/>
    </source>
</evidence>
<protein>
    <recommendedName>
        <fullName evidence="2">Chromo domain-containing protein</fullName>
    </recommendedName>
</protein>
<dbReference type="InParanoid" id="C3Y1V3"/>
<proteinExistence type="predicted"/>
<dbReference type="Gene3D" id="2.40.50.40">
    <property type="match status" value="1"/>
</dbReference>
<dbReference type="AlphaFoldDB" id="C3Y1V3"/>
<reference evidence="1" key="1">
    <citation type="journal article" date="2008" name="Nature">
        <title>The amphioxus genome and the evolution of the chordate karyotype.</title>
        <authorList>
            <consortium name="US DOE Joint Genome Institute (JGI-PGF)"/>
            <person name="Putnam N.H."/>
            <person name="Butts T."/>
            <person name="Ferrier D.E.K."/>
            <person name="Furlong R.F."/>
            <person name="Hellsten U."/>
            <person name="Kawashima T."/>
            <person name="Robinson-Rechavi M."/>
            <person name="Shoguchi E."/>
            <person name="Terry A."/>
            <person name="Yu J.-K."/>
            <person name="Benito-Gutierrez E.L."/>
            <person name="Dubchak I."/>
            <person name="Garcia-Fernandez J."/>
            <person name="Gibson-Brown J.J."/>
            <person name="Grigoriev I.V."/>
            <person name="Horton A.C."/>
            <person name="de Jong P.J."/>
            <person name="Jurka J."/>
            <person name="Kapitonov V.V."/>
            <person name="Kohara Y."/>
            <person name="Kuroki Y."/>
            <person name="Lindquist E."/>
            <person name="Lucas S."/>
            <person name="Osoegawa K."/>
            <person name="Pennacchio L.A."/>
            <person name="Salamov A.A."/>
            <person name="Satou Y."/>
            <person name="Sauka-Spengler T."/>
            <person name="Schmutz J."/>
            <person name="Shin-I T."/>
            <person name="Toyoda A."/>
            <person name="Bronner-Fraser M."/>
            <person name="Fujiyama A."/>
            <person name="Holland L.Z."/>
            <person name="Holland P.W.H."/>
            <person name="Satoh N."/>
            <person name="Rokhsar D.S."/>
        </authorList>
    </citation>
    <scope>NUCLEOTIDE SEQUENCE [LARGE SCALE GENOMIC DNA]</scope>
    <source>
        <strain evidence="1">S238N-H82</strain>
        <tissue evidence="1">Testes</tissue>
    </source>
</reference>
<sequence length="249" mass="28312">MAKFPYGRDFLGDKEFGKILKTSRRQAPKLYAVKDVVGEERRQGKVWVQVKWAGKWPGRQHSWVPLEENPELEAFLHHYREATALGRGGTQEESEVLQYLKTAISAALGEGSHRAGQYSPTASLTIPFPRRDFDKYFRPLKIIGRKPKGSGQPETFTCHATELNPVLGGGWWKKALKTSSAIQVNTVRVNWGYKPVTRFDHTKCPRCTHKGAERLRPSTCTPEEVQHIDNGWLTLGLTRELINTLHPKR</sequence>
<evidence type="ECO:0008006" key="2">
    <source>
        <dbReference type="Google" id="ProtNLM"/>
    </source>
</evidence>
<accession>C3Y1V3</accession>
<organism>
    <name type="scientific">Branchiostoma floridae</name>
    <name type="common">Florida lancelet</name>
    <name type="synonym">Amphioxus</name>
    <dbReference type="NCBI Taxonomy" id="7739"/>
    <lineage>
        <taxon>Eukaryota</taxon>
        <taxon>Metazoa</taxon>
        <taxon>Chordata</taxon>
        <taxon>Cephalochordata</taxon>
        <taxon>Leptocardii</taxon>
        <taxon>Amphioxiformes</taxon>
        <taxon>Branchiostomatidae</taxon>
        <taxon>Branchiostoma</taxon>
    </lineage>
</organism>